<keyword evidence="3" id="KW-1185">Reference proteome</keyword>
<proteinExistence type="predicted"/>
<dbReference type="PROSITE" id="PS51819">
    <property type="entry name" value="VOC"/>
    <property type="match status" value="1"/>
</dbReference>
<evidence type="ECO:0000313" key="3">
    <source>
        <dbReference type="Proteomes" id="UP000192708"/>
    </source>
</evidence>
<dbReference type="Proteomes" id="UP000192708">
    <property type="component" value="Unassembled WGS sequence"/>
</dbReference>
<gene>
    <name evidence="2" type="ORF">SAMN06296008_10720</name>
</gene>
<dbReference type="SUPFAM" id="SSF54593">
    <property type="entry name" value="Glyoxalase/Bleomycin resistance protein/Dihydroxybiphenyl dioxygenase"/>
    <property type="match status" value="1"/>
</dbReference>
<reference evidence="2 3" key="1">
    <citation type="submission" date="2017-04" db="EMBL/GenBank/DDBJ databases">
        <authorList>
            <person name="Afonso C.L."/>
            <person name="Miller P.J."/>
            <person name="Scott M.A."/>
            <person name="Spackman E."/>
            <person name="Goraichik I."/>
            <person name="Dimitrov K.M."/>
            <person name="Suarez D.L."/>
            <person name="Swayne D.E."/>
        </authorList>
    </citation>
    <scope>NUCLEOTIDE SEQUENCE [LARGE SCALE GENOMIC DNA]</scope>
    <source>
        <strain evidence="2 3">VK13</strain>
    </source>
</reference>
<accession>A0A1W2A1L1</accession>
<name>A0A1W2A1L1_9BURK</name>
<dbReference type="EMBL" id="FWXJ01000007">
    <property type="protein sequence ID" value="SMC54332.1"/>
    <property type="molecule type" value="Genomic_DNA"/>
</dbReference>
<sequence>MTKIQTHLPPEAIQLSHMGIFVNNIAVMSNYYQEVLDFRITDKGQLADVQLVFLSRNPLEHHQIVMATGRPATIDFCVVNQISFRVPNLEYLRLFQARAMSHPDTKDCVSICHGNALSIYLRDPENNRVEIFIDTPWYCEQPVREPIDLNLPDDEVMAKALASAQSRPGFCSREDWLKKMNQLMGL</sequence>
<evidence type="ECO:0000259" key="1">
    <source>
        <dbReference type="PROSITE" id="PS51819"/>
    </source>
</evidence>
<dbReference type="Gene3D" id="3.10.180.10">
    <property type="entry name" value="2,3-Dihydroxybiphenyl 1,2-Dioxygenase, domain 1"/>
    <property type="match status" value="1"/>
</dbReference>
<dbReference type="AlphaFoldDB" id="A0A1W2A1L1"/>
<organism evidence="2 3">
    <name type="scientific">Polynucleobacter kasalickyi</name>
    <dbReference type="NCBI Taxonomy" id="1938817"/>
    <lineage>
        <taxon>Bacteria</taxon>
        <taxon>Pseudomonadati</taxon>
        <taxon>Pseudomonadota</taxon>
        <taxon>Betaproteobacteria</taxon>
        <taxon>Burkholderiales</taxon>
        <taxon>Burkholderiaceae</taxon>
        <taxon>Polynucleobacter</taxon>
    </lineage>
</organism>
<evidence type="ECO:0000313" key="2">
    <source>
        <dbReference type="EMBL" id="SMC54332.1"/>
    </source>
</evidence>
<protein>
    <recommendedName>
        <fullName evidence="1">VOC domain-containing protein</fullName>
    </recommendedName>
</protein>
<dbReference type="OrthoDB" id="9795618at2"/>
<dbReference type="STRING" id="1938817.SAMN06296008_10720"/>
<dbReference type="RefSeq" id="WP_084283545.1">
    <property type="nucleotide sequence ID" value="NZ_FWXJ01000007.1"/>
</dbReference>
<feature type="domain" description="VOC" evidence="1">
    <location>
        <begin position="14"/>
        <end position="134"/>
    </location>
</feature>
<dbReference type="InterPro" id="IPR029068">
    <property type="entry name" value="Glyas_Bleomycin-R_OHBP_Dase"/>
</dbReference>
<dbReference type="InterPro" id="IPR037523">
    <property type="entry name" value="VOC_core"/>
</dbReference>